<dbReference type="Pfam" id="PF03144">
    <property type="entry name" value="GTP_EFTU_D2"/>
    <property type="match status" value="1"/>
</dbReference>
<dbReference type="NCBIfam" id="TIGR00475">
    <property type="entry name" value="selB"/>
    <property type="match status" value="1"/>
</dbReference>
<dbReference type="CDD" id="cd15491">
    <property type="entry name" value="selB_III"/>
    <property type="match status" value="1"/>
</dbReference>
<keyword evidence="6" id="KW-0342">GTP-binding</keyword>
<dbReference type="CDD" id="cd03696">
    <property type="entry name" value="SelB_II"/>
    <property type="match status" value="1"/>
</dbReference>
<dbReference type="InterPro" id="IPR015191">
    <property type="entry name" value="SelB_WHD4"/>
</dbReference>
<dbReference type="SUPFAM" id="SSF50447">
    <property type="entry name" value="Translation proteins"/>
    <property type="match status" value="1"/>
</dbReference>
<evidence type="ECO:0000256" key="3">
    <source>
        <dbReference type="ARBA" id="ARBA00022490"/>
    </source>
</evidence>
<dbReference type="CDD" id="cd04171">
    <property type="entry name" value="SelB"/>
    <property type="match status" value="1"/>
</dbReference>
<dbReference type="PANTHER" id="PTHR43721">
    <property type="entry name" value="ELONGATION FACTOR TU-RELATED"/>
    <property type="match status" value="1"/>
</dbReference>
<dbReference type="Pfam" id="PF09106">
    <property type="entry name" value="WHD_2nd_SelB"/>
    <property type="match status" value="1"/>
</dbReference>
<protein>
    <recommendedName>
        <fullName evidence="2">Selenocysteine-specific elongation factor</fullName>
    </recommendedName>
    <alternativeName>
        <fullName evidence="8">SelB translation factor</fullName>
    </alternativeName>
</protein>
<evidence type="ECO:0000256" key="5">
    <source>
        <dbReference type="ARBA" id="ARBA00022917"/>
    </source>
</evidence>
<dbReference type="InterPro" id="IPR004535">
    <property type="entry name" value="Transl_elong_SelB"/>
</dbReference>
<evidence type="ECO:0000313" key="11">
    <source>
        <dbReference type="Proteomes" id="UP001431131"/>
    </source>
</evidence>
<dbReference type="InterPro" id="IPR027417">
    <property type="entry name" value="P-loop_NTPase"/>
</dbReference>
<name>A0AAW5E6J7_9BACI</name>
<evidence type="ECO:0000256" key="8">
    <source>
        <dbReference type="ARBA" id="ARBA00031615"/>
    </source>
</evidence>
<evidence type="ECO:0000256" key="2">
    <source>
        <dbReference type="ARBA" id="ARBA00015953"/>
    </source>
</evidence>
<feature type="domain" description="Tr-type G" evidence="9">
    <location>
        <begin position="1"/>
        <end position="173"/>
    </location>
</feature>
<evidence type="ECO:0000256" key="7">
    <source>
        <dbReference type="ARBA" id="ARBA00025526"/>
    </source>
</evidence>
<evidence type="ECO:0000259" key="9">
    <source>
        <dbReference type="PROSITE" id="PS51722"/>
    </source>
</evidence>
<dbReference type="GO" id="GO:0005525">
    <property type="term" value="F:GTP binding"/>
    <property type="evidence" value="ECO:0007669"/>
    <property type="project" value="UniProtKB-KW"/>
</dbReference>
<dbReference type="InterPro" id="IPR005225">
    <property type="entry name" value="Small_GTP-bd"/>
</dbReference>
<sequence>MKYFTIGMAGHIDHGKTSLTKALTGIDTDRLKEEKERNISIELGFAPLAIDDDSIEVSIVDVPGHERFIRQMIAGVAGIDFVILVIAADEGVMPQTKEHVEILSFLKIRRGIIAISKVEQVEEELIELVKEDIIEQFTNTIFEAAPIVLVDSISNKGIDELRKVITDQLINLEERHISGNFRLPIDQVFTVKGHGTVVRGTVYEGSVKEGETLTVLPTSIKVKARKLQVHHKNVQTATAGQRVAINVTGVSKQEITRGDVLVHTTDYTVTQTIDVVLHFVKDLMYPVKQRTIIKFHCGTSEVLGKIVFFDRNEVIISNQEEIVCQIRLEEPITIRRGDRFILRRPSPKETIAGGWIIDPQGEKYRFGMETIQLLQKKKEGNPSDIIFDLLSKDKILSISELMMKTNLTRESVQSVLTSCHFIHVLDESYTNKQVLNDVVKRAISEINEFHQTYPLRQGINKVQVKKSLENDYSEILVNYVLNSLIKTEQIKRDDQYFILPNFTPSFPKHLRKQMEGVIQSIQTDGITVQEWDKYCEQWRLKEKDANELKYYLLGTKQAVQLMDQYIIHSHSVIAAHLKLKAGTDQTFTIKEAKDLLQLSRKFIVPFVELLDDLQYTRRVDDKRVWLNKK</sequence>
<dbReference type="GO" id="GO:0003746">
    <property type="term" value="F:translation elongation factor activity"/>
    <property type="evidence" value="ECO:0007669"/>
    <property type="project" value="UniProtKB-KW"/>
</dbReference>
<proteinExistence type="predicted"/>
<dbReference type="InterPro" id="IPR015190">
    <property type="entry name" value="Elong_fac_SelB-wing-hlx_typ-2"/>
</dbReference>
<dbReference type="EMBL" id="JAKTTI010000013">
    <property type="protein sequence ID" value="MCH1625647.1"/>
    <property type="molecule type" value="Genomic_DNA"/>
</dbReference>
<keyword evidence="10" id="KW-0251">Elongation factor</keyword>
<dbReference type="InterPro" id="IPR000795">
    <property type="entry name" value="T_Tr_GTP-bd_dom"/>
</dbReference>
<dbReference type="PRINTS" id="PR00315">
    <property type="entry name" value="ELONGATNFCT"/>
</dbReference>
<dbReference type="InterPro" id="IPR004161">
    <property type="entry name" value="EFTu-like_2"/>
</dbReference>
<dbReference type="Pfam" id="PF09107">
    <property type="entry name" value="WHD_3rd_SelB"/>
    <property type="match status" value="1"/>
</dbReference>
<comment type="function">
    <text evidence="7">Translation factor necessary for the incorporation of selenocysteine into proteins. It probably replaces EF-Tu for the insertion of selenocysteine directed by the UGA codon. SelB binds GTP and GDP.</text>
</comment>
<keyword evidence="5" id="KW-0648">Protein biosynthesis</keyword>
<dbReference type="InterPro" id="IPR050055">
    <property type="entry name" value="EF-Tu_GTPase"/>
</dbReference>
<dbReference type="AlphaFoldDB" id="A0AAW5E6J7"/>
<comment type="subcellular location">
    <subcellularLocation>
        <location evidence="1">Cytoplasm</location>
    </subcellularLocation>
</comment>
<dbReference type="Pfam" id="PF25461">
    <property type="entry name" value="Beta-barrel_SelB"/>
    <property type="match status" value="1"/>
</dbReference>
<accession>A0AAW5E6J7</accession>
<evidence type="ECO:0000313" key="10">
    <source>
        <dbReference type="EMBL" id="MCH1625647.1"/>
    </source>
</evidence>
<dbReference type="GO" id="GO:0003924">
    <property type="term" value="F:GTPase activity"/>
    <property type="evidence" value="ECO:0007669"/>
    <property type="project" value="InterPro"/>
</dbReference>
<organism evidence="10 11">
    <name type="scientific">Fredinandcohnia quinoae</name>
    <dbReference type="NCBI Taxonomy" id="2918902"/>
    <lineage>
        <taxon>Bacteria</taxon>
        <taxon>Bacillati</taxon>
        <taxon>Bacillota</taxon>
        <taxon>Bacilli</taxon>
        <taxon>Bacillales</taxon>
        <taxon>Bacillaceae</taxon>
        <taxon>Fredinandcohnia</taxon>
    </lineage>
</organism>
<dbReference type="Pfam" id="PF00009">
    <property type="entry name" value="GTP_EFTU"/>
    <property type="match status" value="1"/>
</dbReference>
<dbReference type="PROSITE" id="PS51722">
    <property type="entry name" value="G_TR_2"/>
    <property type="match status" value="1"/>
</dbReference>
<evidence type="ECO:0000256" key="6">
    <source>
        <dbReference type="ARBA" id="ARBA00023134"/>
    </source>
</evidence>
<dbReference type="InterPro" id="IPR009001">
    <property type="entry name" value="Transl_elong_EF1A/Init_IF2_C"/>
</dbReference>
<evidence type="ECO:0000256" key="1">
    <source>
        <dbReference type="ARBA" id="ARBA00004496"/>
    </source>
</evidence>
<dbReference type="Gene3D" id="1.10.10.10">
    <property type="entry name" value="Winged helix-like DNA-binding domain superfamily/Winged helix DNA-binding domain"/>
    <property type="match status" value="1"/>
</dbReference>
<dbReference type="Gene3D" id="1.10.10.2770">
    <property type="match status" value="1"/>
</dbReference>
<dbReference type="Proteomes" id="UP001431131">
    <property type="component" value="Unassembled WGS sequence"/>
</dbReference>
<dbReference type="InterPro" id="IPR036390">
    <property type="entry name" value="WH_DNA-bd_sf"/>
</dbReference>
<dbReference type="RefSeq" id="WP_240255316.1">
    <property type="nucleotide sequence ID" value="NZ_JAKTTI010000013.1"/>
</dbReference>
<evidence type="ECO:0000256" key="4">
    <source>
        <dbReference type="ARBA" id="ARBA00022741"/>
    </source>
</evidence>
<dbReference type="InterPro" id="IPR057335">
    <property type="entry name" value="Beta-barrel_SelB"/>
</dbReference>
<dbReference type="Gene3D" id="2.40.30.10">
    <property type="entry name" value="Translation factors"/>
    <property type="match status" value="1"/>
</dbReference>
<dbReference type="InterPro" id="IPR036388">
    <property type="entry name" value="WH-like_DNA-bd_sf"/>
</dbReference>
<dbReference type="GO" id="GO:0003723">
    <property type="term" value="F:RNA binding"/>
    <property type="evidence" value="ECO:0007669"/>
    <property type="project" value="InterPro"/>
</dbReference>
<dbReference type="NCBIfam" id="TIGR00231">
    <property type="entry name" value="small_GTP"/>
    <property type="match status" value="1"/>
</dbReference>
<gene>
    <name evidence="10" type="primary">selB</name>
    <name evidence="10" type="ORF">MJG50_09925</name>
</gene>
<dbReference type="Gene3D" id="3.40.50.300">
    <property type="entry name" value="P-loop containing nucleotide triphosphate hydrolases"/>
    <property type="match status" value="1"/>
</dbReference>
<comment type="caution">
    <text evidence="10">The sequence shown here is derived from an EMBL/GenBank/DDBJ whole genome shotgun (WGS) entry which is preliminary data.</text>
</comment>
<dbReference type="GO" id="GO:0001514">
    <property type="term" value="P:selenocysteine incorporation"/>
    <property type="evidence" value="ECO:0007669"/>
    <property type="project" value="InterPro"/>
</dbReference>
<dbReference type="PANTHER" id="PTHR43721:SF22">
    <property type="entry name" value="ELONGATION FACTOR TU, MITOCHONDRIAL"/>
    <property type="match status" value="1"/>
</dbReference>
<reference evidence="10" key="1">
    <citation type="submission" date="2022-02" db="EMBL/GenBank/DDBJ databases">
        <title>Fredinandcohnia quinoae sp. nov. isolated from Chenopodium quinoa seeds.</title>
        <authorList>
            <person name="Saati-Santamaria Z."/>
            <person name="Flores-Felix J.D."/>
            <person name="Igual J.M."/>
            <person name="Velazquez E."/>
            <person name="Garcia-Fraile P."/>
            <person name="Martinez-Molina E."/>
        </authorList>
    </citation>
    <scope>NUCLEOTIDE SEQUENCE</scope>
    <source>
        <strain evidence="10">SECRCQ15</strain>
    </source>
</reference>
<keyword evidence="11" id="KW-1185">Reference proteome</keyword>
<dbReference type="SUPFAM" id="SSF50465">
    <property type="entry name" value="EF-Tu/eEF-1alpha/eIF2-gamma C-terminal domain"/>
    <property type="match status" value="1"/>
</dbReference>
<dbReference type="InterPro" id="IPR009000">
    <property type="entry name" value="Transl_B-barrel_sf"/>
</dbReference>
<dbReference type="SUPFAM" id="SSF46785">
    <property type="entry name" value="Winged helix' DNA-binding domain"/>
    <property type="match status" value="2"/>
</dbReference>
<keyword evidence="3" id="KW-0963">Cytoplasm</keyword>
<dbReference type="SUPFAM" id="SSF52540">
    <property type="entry name" value="P-loop containing nucleoside triphosphate hydrolases"/>
    <property type="match status" value="1"/>
</dbReference>
<keyword evidence="4" id="KW-0547">Nucleotide-binding</keyword>
<dbReference type="GO" id="GO:0005829">
    <property type="term" value="C:cytosol"/>
    <property type="evidence" value="ECO:0007669"/>
    <property type="project" value="TreeGrafter"/>
</dbReference>